<dbReference type="Gene3D" id="3.40.30.60">
    <property type="entry name" value="FHIPEP family, domain 1"/>
    <property type="match status" value="1"/>
</dbReference>
<dbReference type="InterPro" id="IPR025505">
    <property type="entry name" value="FHIPEP_CS"/>
</dbReference>
<feature type="transmembrane region" description="Helical" evidence="7">
    <location>
        <begin position="7"/>
        <end position="26"/>
    </location>
</feature>
<comment type="function">
    <text evidence="7">Required for formation of the rod structure of the flagellar apparatus. Together with FliI and FliH, may constitute the export apparatus of flagellin.</text>
</comment>
<evidence type="ECO:0000313" key="8">
    <source>
        <dbReference type="EMBL" id="NMX03533.1"/>
    </source>
</evidence>
<feature type="transmembrane region" description="Helical" evidence="7">
    <location>
        <begin position="199"/>
        <end position="220"/>
    </location>
</feature>
<keyword evidence="8" id="KW-0966">Cell projection</keyword>
<dbReference type="Gene3D" id="1.10.8.540">
    <property type="entry name" value="FHIPEP family, domain 3"/>
    <property type="match status" value="1"/>
</dbReference>
<dbReference type="InterPro" id="IPR042193">
    <property type="entry name" value="FHIPEP_3"/>
</dbReference>
<feature type="transmembrane region" description="Helical" evidence="7">
    <location>
        <begin position="66"/>
        <end position="86"/>
    </location>
</feature>
<dbReference type="AlphaFoldDB" id="A0A7Y0UU93"/>
<keyword evidence="7" id="KW-1006">Bacterial flagellum protein export</keyword>
<evidence type="ECO:0000256" key="7">
    <source>
        <dbReference type="RuleBase" id="RU364093"/>
    </source>
</evidence>
<dbReference type="Pfam" id="PF00771">
    <property type="entry name" value="FHIPEP"/>
    <property type="match status" value="1"/>
</dbReference>
<dbReference type="Proteomes" id="UP000575397">
    <property type="component" value="Unassembled WGS sequence"/>
</dbReference>
<reference evidence="8 9" key="1">
    <citation type="submission" date="2020-04" db="EMBL/GenBank/DDBJ databases">
        <title>Antimicrobial susceptibility and clonality of vaginal-derived multi-drug resistant Mobiluncus isolates in China.</title>
        <authorList>
            <person name="Zhang X."/>
        </authorList>
    </citation>
    <scope>NUCLEOTIDE SEQUENCE [LARGE SCALE GENOMIC DNA]</scope>
    <source>
        <strain evidence="8 9">12</strain>
    </source>
</reference>
<feature type="transmembrane region" description="Helical" evidence="7">
    <location>
        <begin position="240"/>
        <end position="259"/>
    </location>
</feature>
<dbReference type="PANTHER" id="PTHR30161:SF1">
    <property type="entry name" value="FLAGELLAR BIOSYNTHESIS PROTEIN FLHA-RELATED"/>
    <property type="match status" value="1"/>
</dbReference>
<sequence>MKFDFKMLSRLAMPIGVVGIVMLLVFPLKPWLIDILFVLSIMLSMIALLTTMFVEKPLNFSVFPTLVLVATLFRLGLNIASTRLILTPGSGGGSGKAGQVIEAFGTFVVGGNFVVGMVVFIILVIINFVVITNGAGRVAEVGARFTLDAMPGKQMAIDADLNSGLIDEETARARRAEIASEADFYGAMDGGSKFVKGDAIAGIVITIVNLIAGFIIGMAIEGMNATDSIATYSQLTVGDGLVSQIPSLLMSLATGVIVTRSKDSPEGGIGGDFTKQLSQSFSALMIAGIAAILMGLVPAMPKLPFLVVGALLVFGGWKQLSTLKRAETEEEVMVEEDETKPAGETPEQLIEQMRVPALEILLSPDLIDLVGANTDTDLLARVRGLRRKVALESGFVLPPVRTRDSVDLPVSTYVIRMSGVEVGRGIAPPGKVLALGDALDDLPGDLTQEPVFGLAGKWIPVELRYNAELSGATVVDRVSVLITHLSALVSENAARLLSREDVRILVDGVRQTNPSAVEELIPAMLSLGEVQVVLQGLLEEQVPILDLPRIFEALSVRAKQTTDPEQLIEAARAELGPSIVSKYVMEGVLRVITLDPMFEQSLLETVRPGDEGSQLALDPDRMEDFLNQTREVTEQAEQSGFSVVLVCAPVLRPALRKLVNLGIARLPVLSYTEVSGAKVMIETMGTISGSHAISG</sequence>
<keyword evidence="7" id="KW-0653">Protein transport</keyword>
<evidence type="ECO:0000256" key="5">
    <source>
        <dbReference type="ARBA" id="ARBA00022989"/>
    </source>
</evidence>
<evidence type="ECO:0000256" key="1">
    <source>
        <dbReference type="ARBA" id="ARBA00004651"/>
    </source>
</evidence>
<evidence type="ECO:0000256" key="2">
    <source>
        <dbReference type="ARBA" id="ARBA00008835"/>
    </source>
</evidence>
<dbReference type="RefSeq" id="WP_211584962.1">
    <property type="nucleotide sequence ID" value="NZ_JABCUQ010000001.1"/>
</dbReference>
<name>A0A7Y0UU93_9ACTO</name>
<evidence type="ECO:0000256" key="3">
    <source>
        <dbReference type="ARBA" id="ARBA00022475"/>
    </source>
</evidence>
<protein>
    <recommendedName>
        <fullName evidence="7">Flagellar biosynthesis protein FlhA</fullName>
    </recommendedName>
</protein>
<dbReference type="InterPro" id="IPR042194">
    <property type="entry name" value="FHIPEP_1"/>
</dbReference>
<dbReference type="Gene3D" id="3.40.50.12790">
    <property type="entry name" value="FHIPEP family, domain 4"/>
    <property type="match status" value="1"/>
</dbReference>
<dbReference type="PANTHER" id="PTHR30161">
    <property type="entry name" value="FLAGELLAR EXPORT PROTEIN, MEMBRANE FLHA SUBUNIT-RELATED"/>
    <property type="match status" value="1"/>
</dbReference>
<gene>
    <name evidence="7 8" type="primary">flhA</name>
    <name evidence="8" type="ORF">HHJ77_06270</name>
</gene>
<evidence type="ECO:0000256" key="4">
    <source>
        <dbReference type="ARBA" id="ARBA00022692"/>
    </source>
</evidence>
<dbReference type="PROSITE" id="PS00994">
    <property type="entry name" value="FHIPEP"/>
    <property type="match status" value="1"/>
</dbReference>
<dbReference type="PRINTS" id="PR00949">
    <property type="entry name" value="TYPE3IMAPROT"/>
</dbReference>
<dbReference type="InterPro" id="IPR001712">
    <property type="entry name" value="T3SS_FHIPEP"/>
</dbReference>
<dbReference type="GO" id="GO:0005886">
    <property type="term" value="C:plasma membrane"/>
    <property type="evidence" value="ECO:0007669"/>
    <property type="project" value="UniProtKB-SubCell"/>
</dbReference>
<keyword evidence="7" id="KW-0813">Transport</keyword>
<dbReference type="PIRSF" id="PIRSF005419">
    <property type="entry name" value="FlhA"/>
    <property type="match status" value="1"/>
</dbReference>
<organism evidence="8 9">
    <name type="scientific">Mobiluncus mulieris</name>
    <dbReference type="NCBI Taxonomy" id="2052"/>
    <lineage>
        <taxon>Bacteria</taxon>
        <taxon>Bacillati</taxon>
        <taxon>Actinomycetota</taxon>
        <taxon>Actinomycetes</taxon>
        <taxon>Actinomycetales</taxon>
        <taxon>Actinomycetaceae</taxon>
        <taxon>Mobiluncus</taxon>
    </lineage>
</organism>
<keyword evidence="3 7" id="KW-1003">Cell membrane</keyword>
<dbReference type="InterPro" id="IPR042196">
    <property type="entry name" value="FHIPEP_4"/>
</dbReference>
<dbReference type="GO" id="GO:0044780">
    <property type="term" value="P:bacterial-type flagellum assembly"/>
    <property type="evidence" value="ECO:0007669"/>
    <property type="project" value="InterPro"/>
</dbReference>
<evidence type="ECO:0000256" key="6">
    <source>
        <dbReference type="ARBA" id="ARBA00023136"/>
    </source>
</evidence>
<comment type="similarity">
    <text evidence="2 7">Belongs to the FHIPEP (flagella/HR/invasion proteins export pore) family.</text>
</comment>
<dbReference type="EMBL" id="JABCUS010000012">
    <property type="protein sequence ID" value="NMX03533.1"/>
    <property type="molecule type" value="Genomic_DNA"/>
</dbReference>
<keyword evidence="7" id="KW-1005">Bacterial flagellum biogenesis</keyword>
<keyword evidence="5 7" id="KW-1133">Transmembrane helix</keyword>
<comment type="caution">
    <text evidence="8">The sequence shown here is derived from an EMBL/GenBank/DDBJ whole genome shotgun (WGS) entry which is preliminary data.</text>
</comment>
<keyword evidence="8" id="KW-0969">Cilium</keyword>
<proteinExistence type="inferred from homology"/>
<feature type="transmembrane region" description="Helical" evidence="7">
    <location>
        <begin position="280"/>
        <end position="297"/>
    </location>
</feature>
<dbReference type="InterPro" id="IPR006301">
    <property type="entry name" value="FlhA"/>
</dbReference>
<keyword evidence="4 7" id="KW-0812">Transmembrane</keyword>
<comment type="subcellular location">
    <subcellularLocation>
        <location evidence="1 7">Cell membrane</location>
        <topology evidence="1 7">Multi-pass membrane protein</topology>
    </subcellularLocation>
</comment>
<feature type="transmembrane region" description="Helical" evidence="7">
    <location>
        <begin position="106"/>
        <end position="130"/>
    </location>
</feature>
<keyword evidence="8" id="KW-0282">Flagellum</keyword>
<feature type="transmembrane region" description="Helical" evidence="7">
    <location>
        <begin position="32"/>
        <end position="54"/>
    </location>
</feature>
<evidence type="ECO:0000313" key="9">
    <source>
        <dbReference type="Proteomes" id="UP000575397"/>
    </source>
</evidence>
<dbReference type="NCBIfam" id="TIGR01398">
    <property type="entry name" value="FlhA"/>
    <property type="match status" value="1"/>
</dbReference>
<dbReference type="GO" id="GO:0009306">
    <property type="term" value="P:protein secretion"/>
    <property type="evidence" value="ECO:0007669"/>
    <property type="project" value="InterPro"/>
</dbReference>
<accession>A0A7Y0UU93</accession>
<keyword evidence="6 7" id="KW-0472">Membrane</keyword>